<dbReference type="CDD" id="cd01949">
    <property type="entry name" value="GGDEF"/>
    <property type="match status" value="1"/>
</dbReference>
<dbReference type="GO" id="GO:0052621">
    <property type="term" value="F:diguanylate cyclase activity"/>
    <property type="evidence" value="ECO:0007669"/>
    <property type="project" value="UniProtKB-EC"/>
</dbReference>
<dbReference type="SMART" id="SM00267">
    <property type="entry name" value="GGDEF"/>
    <property type="match status" value="1"/>
</dbReference>
<dbReference type="Gene3D" id="3.30.70.270">
    <property type="match status" value="1"/>
</dbReference>
<evidence type="ECO:0000256" key="1">
    <source>
        <dbReference type="ARBA" id="ARBA00001946"/>
    </source>
</evidence>
<evidence type="ECO:0000313" key="7">
    <source>
        <dbReference type="EMBL" id="KDN96705.1"/>
    </source>
</evidence>
<dbReference type="STRING" id="28885.EI16_10675"/>
<comment type="caution">
    <text evidence="7">The sequence shown here is derived from an EMBL/GenBank/DDBJ whole genome shotgun (WGS) entry which is preliminary data.</text>
</comment>
<name>A0A067A304_HYDMR</name>
<dbReference type="SUPFAM" id="SSF46458">
    <property type="entry name" value="Globin-like"/>
    <property type="match status" value="1"/>
</dbReference>
<dbReference type="GO" id="GO:0020037">
    <property type="term" value="F:heme binding"/>
    <property type="evidence" value="ECO:0007669"/>
    <property type="project" value="InterPro"/>
</dbReference>
<keyword evidence="8" id="KW-1185">Reference proteome</keyword>
<dbReference type="FunFam" id="3.30.70.270:FF:000001">
    <property type="entry name" value="Diguanylate cyclase domain protein"/>
    <property type="match status" value="1"/>
</dbReference>
<dbReference type="GO" id="GO:0005886">
    <property type="term" value="C:plasma membrane"/>
    <property type="evidence" value="ECO:0007669"/>
    <property type="project" value="TreeGrafter"/>
</dbReference>
<dbReference type="SUPFAM" id="SSF55073">
    <property type="entry name" value="Nucleotide cyclase"/>
    <property type="match status" value="1"/>
</dbReference>
<proteinExistence type="predicted"/>
<dbReference type="AlphaFoldDB" id="A0A067A304"/>
<evidence type="ECO:0000313" key="8">
    <source>
        <dbReference type="Proteomes" id="UP000027341"/>
    </source>
</evidence>
<evidence type="ECO:0000256" key="4">
    <source>
        <dbReference type="ARBA" id="ARBA00029839"/>
    </source>
</evidence>
<gene>
    <name evidence="7" type="ORF">EI16_10675</name>
</gene>
<comment type="cofactor">
    <cofactor evidence="1">
        <name>Mg(2+)</name>
        <dbReference type="ChEBI" id="CHEBI:18420"/>
    </cofactor>
</comment>
<organism evidence="7 8">
    <name type="scientific">Hydrogenovibrio marinus</name>
    <dbReference type="NCBI Taxonomy" id="28885"/>
    <lineage>
        <taxon>Bacteria</taxon>
        <taxon>Pseudomonadati</taxon>
        <taxon>Pseudomonadota</taxon>
        <taxon>Gammaproteobacteria</taxon>
        <taxon>Thiotrichales</taxon>
        <taxon>Piscirickettsiaceae</taxon>
        <taxon>Hydrogenovibrio</taxon>
    </lineage>
</organism>
<dbReference type="InterPro" id="IPR043128">
    <property type="entry name" value="Rev_trsase/Diguanyl_cyclase"/>
</dbReference>
<dbReference type="InterPro" id="IPR029787">
    <property type="entry name" value="Nucleotide_cyclase"/>
</dbReference>
<dbReference type="GO" id="GO:1902201">
    <property type="term" value="P:negative regulation of bacterial-type flagellum-dependent cell motility"/>
    <property type="evidence" value="ECO:0007669"/>
    <property type="project" value="TreeGrafter"/>
</dbReference>
<dbReference type="Pfam" id="PF11563">
    <property type="entry name" value="Protoglobin"/>
    <property type="match status" value="1"/>
</dbReference>
<dbReference type="Proteomes" id="UP000027341">
    <property type="component" value="Unassembled WGS sequence"/>
</dbReference>
<dbReference type="EC" id="2.7.7.65" evidence="2"/>
<comment type="catalytic activity">
    <reaction evidence="5">
        <text>2 GTP = 3',3'-c-di-GMP + 2 diphosphate</text>
        <dbReference type="Rhea" id="RHEA:24898"/>
        <dbReference type="ChEBI" id="CHEBI:33019"/>
        <dbReference type="ChEBI" id="CHEBI:37565"/>
        <dbReference type="ChEBI" id="CHEBI:58805"/>
        <dbReference type="EC" id="2.7.7.65"/>
    </reaction>
</comment>
<dbReference type="InterPro" id="IPR009050">
    <property type="entry name" value="Globin-like_sf"/>
</dbReference>
<feature type="domain" description="GGDEF" evidence="6">
    <location>
        <begin position="326"/>
        <end position="456"/>
    </location>
</feature>
<dbReference type="GO" id="GO:0043709">
    <property type="term" value="P:cell adhesion involved in single-species biofilm formation"/>
    <property type="evidence" value="ECO:0007669"/>
    <property type="project" value="TreeGrafter"/>
</dbReference>
<dbReference type="InterPro" id="IPR000160">
    <property type="entry name" value="GGDEF_dom"/>
</dbReference>
<accession>A0A067A304</accession>
<evidence type="ECO:0000256" key="2">
    <source>
        <dbReference type="ARBA" id="ARBA00012528"/>
    </source>
</evidence>
<dbReference type="InterPro" id="IPR012292">
    <property type="entry name" value="Globin/Proto"/>
</dbReference>
<evidence type="ECO:0000256" key="3">
    <source>
        <dbReference type="ARBA" id="ARBA00015125"/>
    </source>
</evidence>
<reference evidence="7 8" key="1">
    <citation type="submission" date="2014-04" db="EMBL/GenBank/DDBJ databases">
        <title>Draft genome sequence of Hydrogenovibrio marinus MH-110, a model organism for aerobic H2 metabolism.</title>
        <authorList>
            <person name="Cha H.J."/>
            <person name="Jo B.H."/>
            <person name="Hwang B.H."/>
        </authorList>
    </citation>
    <scope>NUCLEOTIDE SEQUENCE [LARGE SCALE GENOMIC DNA]</scope>
    <source>
        <strain evidence="7 8">MH-110</strain>
    </source>
</reference>
<dbReference type="PROSITE" id="PS50887">
    <property type="entry name" value="GGDEF"/>
    <property type="match status" value="1"/>
</dbReference>
<dbReference type="PANTHER" id="PTHR45138">
    <property type="entry name" value="REGULATORY COMPONENTS OF SENSORY TRANSDUCTION SYSTEM"/>
    <property type="match status" value="1"/>
</dbReference>
<sequence>MLEKHDVSGGFKSYSFEGIYSVENNALLESGQNIFSALIPEAADFFYEKLMENPEAAKFLSTELVQNRLKSELKAWLHQLLSPKVDLGEIGRVVETQYHVGEVHARINIPMALVSTSMFFIKHKFIAAVYDSDSFNADEKLRLMILLDTLLVNSLNLINEAYLHNLVQHKRAAIDYQYHTSPKDTALEIVQIKSKLYNWLADYLGYITSATPGIEFPVTEAEANECGLWITHKLPFLAKKMESVDQIQQLQQNLRQVIKERSVGELPVHGNKVRNLVKEITFLLTHISEQILKESEQQDGLTGLISRRYLAPIIQSETQTAMTAKTSYSVVMFDIDNFKKINDEYGHLTGDKVILEVGKAAREEIQLSDYAFRYGGEEFLLLLPECGLSKGVSTAEKIRERINKTPIDVGEKAPLFITCSFGVSEFSNHPDYMTVIKEADEKLYESKREGKNQTRF</sequence>
<evidence type="ECO:0000259" key="6">
    <source>
        <dbReference type="PROSITE" id="PS50887"/>
    </source>
</evidence>
<dbReference type="Pfam" id="PF00990">
    <property type="entry name" value="GGDEF"/>
    <property type="match status" value="1"/>
</dbReference>
<dbReference type="InterPro" id="IPR050469">
    <property type="entry name" value="Diguanylate_Cyclase"/>
</dbReference>
<dbReference type="GO" id="GO:0019825">
    <property type="term" value="F:oxygen binding"/>
    <property type="evidence" value="ECO:0007669"/>
    <property type="project" value="InterPro"/>
</dbReference>
<evidence type="ECO:0000256" key="5">
    <source>
        <dbReference type="ARBA" id="ARBA00034247"/>
    </source>
</evidence>
<protein>
    <recommendedName>
        <fullName evidence="3">Diguanylate cyclase DosC</fullName>
        <ecNumber evidence="2">2.7.7.65</ecNumber>
    </recommendedName>
    <alternativeName>
        <fullName evidence="4">Direct oxygen-sensing cyclase</fullName>
    </alternativeName>
</protein>
<dbReference type="Gene3D" id="1.10.490.10">
    <property type="entry name" value="Globins"/>
    <property type="match status" value="1"/>
</dbReference>
<dbReference type="RefSeq" id="WP_029907661.1">
    <property type="nucleotide sequence ID" value="NZ_AP020335.1"/>
</dbReference>
<dbReference type="PANTHER" id="PTHR45138:SF9">
    <property type="entry name" value="DIGUANYLATE CYCLASE DGCM-RELATED"/>
    <property type="match status" value="1"/>
</dbReference>
<dbReference type="EMBL" id="JMIU01000001">
    <property type="protein sequence ID" value="KDN96705.1"/>
    <property type="molecule type" value="Genomic_DNA"/>
</dbReference>
<dbReference type="InterPro" id="IPR044398">
    <property type="entry name" value="Globin-sensor_dom"/>
</dbReference>
<dbReference type="NCBIfam" id="TIGR00254">
    <property type="entry name" value="GGDEF"/>
    <property type="match status" value="1"/>
</dbReference>